<evidence type="ECO:0000256" key="4">
    <source>
        <dbReference type="ARBA" id="ARBA00022691"/>
    </source>
</evidence>
<dbReference type="RefSeq" id="WP_121700380.1">
    <property type="nucleotide sequence ID" value="NZ_JBCLPP010000016.1"/>
</dbReference>
<comment type="caution">
    <text evidence="8">The sequence shown here is derived from an EMBL/GenBank/DDBJ whole genome shotgun (WGS) entry which is preliminary data.</text>
</comment>
<keyword evidence="1" id="KW-0963">Cytoplasm</keyword>
<dbReference type="PANTHER" id="PTHR22807">
    <property type="entry name" value="NOP2 YEAST -RELATED NOL1/NOP2/FMU SUN DOMAIN-CONTAINING"/>
    <property type="match status" value="1"/>
</dbReference>
<proteinExistence type="inferred from homology"/>
<sequence>MELPEGFQCEFEGLADGLREAPSVSVRCNLRKRVGVPEGAARVPWCPSGFYLDARVPFTFDPALHQGLYYVQDASSMIYDYIVRLMASDGLPKSYLDACAAPGGKTTAAIDALPDGSVVVANEYVRARAEVLRENIVKWGYDRVYVSCGDTRAFRKLKEEFDIVAADVPCSGEGMFRKDPEAVAQWTPALVAECALRQREIVDNLWPALRSGGCMIYSTCTFNRAENEDIVRYIMDEYGAEPVELPVPDEWNILRREGCMHFLPGRVRGEGLTVAVLRKPGECPVRGEKPEKKRQEKMLPAIASCRKYLGRPDEYAWAVEDDTVLAIPDRRMYARLAKVLDLRLKGIEVATIKGRDVIPAQSLAMSCALADDAFPSYEVDYGTAVSYLRREAVTLVDAPQGYVLLTYRKRPLGFVKNLGRRANNLYPQSWRILSTHTPDMPPEVLR</sequence>
<gene>
    <name evidence="8" type="ORF">AAK873_07315</name>
</gene>
<dbReference type="PRINTS" id="PR02008">
    <property type="entry name" value="RCMTFAMILY"/>
</dbReference>
<dbReference type="InterPro" id="IPR049560">
    <property type="entry name" value="MeTrfase_RsmB-F_NOP2_cat"/>
</dbReference>
<feature type="domain" description="SAM-dependent MTase RsmB/NOP-type" evidence="7">
    <location>
        <begin position="1"/>
        <end position="280"/>
    </location>
</feature>
<dbReference type="InterPro" id="IPR029063">
    <property type="entry name" value="SAM-dependent_MTases_sf"/>
</dbReference>
<dbReference type="EMBL" id="JBCLPP010000016">
    <property type="protein sequence ID" value="MEY8245423.1"/>
    <property type="molecule type" value="Genomic_DNA"/>
</dbReference>
<dbReference type="Gene3D" id="2.30.130.60">
    <property type="match status" value="1"/>
</dbReference>
<evidence type="ECO:0000256" key="2">
    <source>
        <dbReference type="ARBA" id="ARBA00022603"/>
    </source>
</evidence>
<feature type="binding site" evidence="6">
    <location>
        <position position="150"/>
    </location>
    <ligand>
        <name>S-adenosyl-L-methionine</name>
        <dbReference type="ChEBI" id="CHEBI:59789"/>
    </ligand>
</feature>
<dbReference type="Pfam" id="PF17125">
    <property type="entry name" value="Methyltr_RsmF_N"/>
    <property type="match status" value="1"/>
</dbReference>
<organism evidence="8 9">
    <name type="scientific">Heminiphilus faecis</name>
    <dbReference type="NCBI Taxonomy" id="2601703"/>
    <lineage>
        <taxon>Bacteria</taxon>
        <taxon>Pseudomonadati</taxon>
        <taxon>Bacteroidota</taxon>
        <taxon>Bacteroidia</taxon>
        <taxon>Bacteroidales</taxon>
        <taxon>Muribaculaceae</taxon>
        <taxon>Heminiphilus</taxon>
    </lineage>
</organism>
<evidence type="ECO:0000256" key="5">
    <source>
        <dbReference type="ARBA" id="ARBA00022884"/>
    </source>
</evidence>
<reference evidence="8 9" key="1">
    <citation type="submission" date="2024-03" db="EMBL/GenBank/DDBJ databases">
        <title>Mouse gut bacterial collection (mGBC) of GemPharmatech.</title>
        <authorList>
            <person name="He Y."/>
            <person name="Dong L."/>
            <person name="Wu D."/>
            <person name="Gao X."/>
            <person name="Lin Z."/>
        </authorList>
    </citation>
    <scope>NUCLEOTIDE SEQUENCE [LARGE SCALE GENOMIC DNA]</scope>
    <source>
        <strain evidence="8 9">54-13</strain>
    </source>
</reference>
<dbReference type="PANTHER" id="PTHR22807:SF30">
    <property type="entry name" value="28S RRNA (CYTOSINE(4447)-C(5))-METHYLTRANSFERASE-RELATED"/>
    <property type="match status" value="1"/>
</dbReference>
<keyword evidence="4 6" id="KW-0949">S-adenosyl-L-methionine</keyword>
<evidence type="ECO:0000313" key="9">
    <source>
        <dbReference type="Proteomes" id="UP001565200"/>
    </source>
</evidence>
<evidence type="ECO:0000259" key="7">
    <source>
        <dbReference type="PROSITE" id="PS51686"/>
    </source>
</evidence>
<evidence type="ECO:0000313" key="8">
    <source>
        <dbReference type="EMBL" id="MEY8245423.1"/>
    </source>
</evidence>
<keyword evidence="5 6" id="KW-0694">RNA-binding</keyword>
<keyword evidence="2 6" id="KW-0489">Methyltransferase</keyword>
<accession>A0ABV4CVM1</accession>
<evidence type="ECO:0000256" key="3">
    <source>
        <dbReference type="ARBA" id="ARBA00022679"/>
    </source>
</evidence>
<dbReference type="PROSITE" id="PS51686">
    <property type="entry name" value="SAM_MT_RSMB_NOP"/>
    <property type="match status" value="1"/>
</dbReference>
<dbReference type="InterPro" id="IPR001678">
    <property type="entry name" value="MeTrfase_RsmB-F_NOP2_dom"/>
</dbReference>
<dbReference type="Pfam" id="PF13636">
    <property type="entry name" value="Methyltranf_PUA"/>
    <property type="match status" value="1"/>
</dbReference>
<dbReference type="InterPro" id="IPR027391">
    <property type="entry name" value="Nol1_Nop2_Fmu_2"/>
</dbReference>
<feature type="binding site" evidence="6">
    <location>
        <begin position="99"/>
        <end position="105"/>
    </location>
    <ligand>
        <name>S-adenosyl-L-methionine</name>
        <dbReference type="ChEBI" id="CHEBI:59789"/>
    </ligand>
</feature>
<feature type="binding site" evidence="6">
    <location>
        <position position="167"/>
    </location>
    <ligand>
        <name>S-adenosyl-L-methionine</name>
        <dbReference type="ChEBI" id="CHEBI:59789"/>
    </ligand>
</feature>
<keyword evidence="3 6" id="KW-0808">Transferase</keyword>
<name>A0ABV4CVM1_9BACT</name>
<dbReference type="InterPro" id="IPR023267">
    <property type="entry name" value="RCMT"/>
</dbReference>
<dbReference type="CDD" id="cd02440">
    <property type="entry name" value="AdoMet_MTases"/>
    <property type="match status" value="1"/>
</dbReference>
<evidence type="ECO:0000256" key="1">
    <source>
        <dbReference type="ARBA" id="ARBA00022490"/>
    </source>
</evidence>
<evidence type="ECO:0000256" key="6">
    <source>
        <dbReference type="PROSITE-ProRule" id="PRU01023"/>
    </source>
</evidence>
<keyword evidence="9" id="KW-1185">Reference proteome</keyword>
<feature type="active site" description="Nucleophile" evidence="6">
    <location>
        <position position="220"/>
    </location>
</feature>
<dbReference type="InterPro" id="IPR031341">
    <property type="entry name" value="Methyltr_RsmF_N"/>
</dbReference>
<dbReference type="Gene3D" id="3.30.70.1170">
    <property type="entry name" value="Sun protein, domain 3"/>
    <property type="match status" value="1"/>
</dbReference>
<dbReference type="Gene3D" id="3.40.50.150">
    <property type="entry name" value="Vaccinia Virus protein VP39"/>
    <property type="match status" value="1"/>
</dbReference>
<protein>
    <submittedName>
        <fullName evidence="8">rRNA cytosine-C5-methyltransferase</fullName>
    </submittedName>
</protein>
<dbReference type="Proteomes" id="UP001565200">
    <property type="component" value="Unassembled WGS sequence"/>
</dbReference>
<dbReference type="Pfam" id="PF01189">
    <property type="entry name" value="Methyltr_RsmB-F"/>
    <property type="match status" value="1"/>
</dbReference>
<dbReference type="SUPFAM" id="SSF53335">
    <property type="entry name" value="S-adenosyl-L-methionine-dependent methyltransferases"/>
    <property type="match status" value="1"/>
</dbReference>
<comment type="similarity">
    <text evidence="6">Belongs to the class I-like SAM-binding methyltransferase superfamily. RsmB/NOP family.</text>
</comment>
<feature type="binding site" evidence="6">
    <location>
        <position position="123"/>
    </location>
    <ligand>
        <name>S-adenosyl-L-methionine</name>
        <dbReference type="ChEBI" id="CHEBI:59789"/>
    </ligand>
</feature>